<organism evidence="1">
    <name type="scientific">Ralstonia solanacearum</name>
    <name type="common">Pseudomonas solanacearum</name>
    <dbReference type="NCBI Taxonomy" id="305"/>
    <lineage>
        <taxon>Bacteria</taxon>
        <taxon>Pseudomonadati</taxon>
        <taxon>Pseudomonadota</taxon>
        <taxon>Betaproteobacteria</taxon>
        <taxon>Burkholderiales</taxon>
        <taxon>Burkholderiaceae</taxon>
        <taxon>Ralstonia</taxon>
        <taxon>Ralstonia solanacearum species complex</taxon>
    </lineage>
</organism>
<dbReference type="AlphaFoldDB" id="A0A809E293"/>
<reference evidence="1" key="1">
    <citation type="submission" date="2018-01" db="EMBL/GenBank/DDBJ databases">
        <title>Complete Genome Sequence of three strains from Ralstonia solanacearum ecotype Moko sequevar IIA-53 from Brazil.</title>
        <authorList>
            <person name="Silva J.R."/>
            <person name="Albuquerque G.M.R."/>
            <person name="Pais A.K.L."/>
            <person name="Silva A.M.F."/>
            <person name="Boiteux M.E.N.F."/>
            <person name="Souza E.B."/>
            <person name="Mariano R.L.R."/>
        </authorList>
    </citation>
    <scope>NUCLEOTIDE SEQUENCE [LARGE SCALE GENOMIC DNA]</scope>
    <source>
        <strain evidence="1">SFC</strain>
    </source>
</reference>
<proteinExistence type="predicted"/>
<protein>
    <submittedName>
        <fullName evidence="1">Uncharacterized protein</fullName>
    </submittedName>
</protein>
<dbReference type="EMBL" id="CP026092">
    <property type="protein sequence ID" value="AYB55900.1"/>
    <property type="molecule type" value="Genomic_DNA"/>
</dbReference>
<name>A0A809E293_RALSL</name>
<gene>
    <name evidence="1" type="ORF">C2L97_07530</name>
</gene>
<sequence>MTQDPGGSDLLRRFAERRVRIQSALTLTRELVSVISPHGLWGMLEANTMVCLQRSTSAKS</sequence>
<accession>A0A809E293</accession>
<evidence type="ECO:0000313" key="1">
    <source>
        <dbReference type="EMBL" id="AYB55900.1"/>
    </source>
</evidence>